<accession>A0A6J4K9N8</accession>
<proteinExistence type="predicted"/>
<organism evidence="2">
    <name type="scientific">uncultured Friedmanniella sp</name>
    <dbReference type="NCBI Taxonomy" id="335381"/>
    <lineage>
        <taxon>Bacteria</taxon>
        <taxon>Bacillati</taxon>
        <taxon>Actinomycetota</taxon>
        <taxon>Actinomycetes</taxon>
        <taxon>Propionibacteriales</taxon>
        <taxon>Nocardioidaceae</taxon>
        <taxon>Friedmanniella</taxon>
        <taxon>environmental samples</taxon>
    </lineage>
</organism>
<name>A0A6J4K9N8_9ACTN</name>
<evidence type="ECO:0000313" key="2">
    <source>
        <dbReference type="EMBL" id="CAA9299832.1"/>
    </source>
</evidence>
<dbReference type="AlphaFoldDB" id="A0A6J4K9N8"/>
<protein>
    <submittedName>
        <fullName evidence="2">Uncharacterized protein</fullName>
    </submittedName>
</protein>
<dbReference type="EMBL" id="CADCTS010000178">
    <property type="protein sequence ID" value="CAA9299832.1"/>
    <property type="molecule type" value="Genomic_DNA"/>
</dbReference>
<evidence type="ECO:0000256" key="1">
    <source>
        <dbReference type="SAM" id="MobiDB-lite"/>
    </source>
</evidence>
<gene>
    <name evidence="2" type="ORF">AVDCRST_MAG48-1227</name>
</gene>
<feature type="region of interest" description="Disordered" evidence="1">
    <location>
        <begin position="1"/>
        <end position="56"/>
    </location>
</feature>
<sequence length="56" mass="5287">AGSAGGVSVGASSGGPTSESRLSQRDQAAPSHQRKAPADPLGSAYHPGSGALTGSP</sequence>
<reference evidence="2" key="1">
    <citation type="submission" date="2020-02" db="EMBL/GenBank/DDBJ databases">
        <authorList>
            <person name="Meier V. D."/>
        </authorList>
    </citation>
    <scope>NUCLEOTIDE SEQUENCE</scope>
    <source>
        <strain evidence="2">AVDCRST_MAG48</strain>
    </source>
</reference>
<feature type="non-terminal residue" evidence="2">
    <location>
        <position position="1"/>
    </location>
</feature>